<feature type="transmembrane region" description="Helical" evidence="12">
    <location>
        <begin position="46"/>
        <end position="64"/>
    </location>
</feature>
<sequence>MTLEYLDYTIVFLSLGSSIAIGVYYGFFNKSKTSEDYMFGNRQMKVLPIAISLVASQINPLTIIGFPSEIFVFGITFGFHFIGMIFVVLILIYLIIPIFYENNITNCYDYIEKRFDRRTMIFLKTLFFILGYLYIPVYSYISSQALSFVTTGINVHLINTIVCSICVMYTMLGGLKAVVWTDVLQNFVMFFALLFITYIGVTEVGSFKETFSRASDIGIFEVNTNLDITSKNTIWNCFLSGVLLFTCLIGFNQSCVQRIVSLPTIKDSRKAIILFFIGFIITVSIVCILAVVMAAFFNDCDPLKSGEINQSDNILSYFVQKLSINTRGIQGMYMACVVCASLSTISANINSLSCTLYKDCIKPFIPNSKNNNLIPKIIALLSGVFLICSGFVVEILNSTAIQIITTSLNLVFSTYASTFMLGFLAPRIHSRAMFLSNIVGFIVILGVIVKGQFFSGRVQYEPIEKTFSTDC</sequence>
<evidence type="ECO:0000256" key="2">
    <source>
        <dbReference type="ARBA" id="ARBA00006434"/>
    </source>
</evidence>
<protein>
    <submittedName>
        <fullName evidence="13">Uncharacterized protein</fullName>
    </submittedName>
</protein>
<keyword evidence="3" id="KW-0813">Transport</keyword>
<dbReference type="Pfam" id="PF00474">
    <property type="entry name" value="SSF"/>
    <property type="match status" value="1"/>
</dbReference>
<keyword evidence="4" id="KW-1003">Cell membrane</keyword>
<feature type="transmembrane region" description="Helical" evidence="12">
    <location>
        <begin position="272"/>
        <end position="297"/>
    </location>
</feature>
<accession>T1GN66</accession>
<feature type="transmembrane region" description="Helical" evidence="12">
    <location>
        <begin position="332"/>
        <end position="352"/>
    </location>
</feature>
<dbReference type="GO" id="GO:0006814">
    <property type="term" value="P:sodium ion transport"/>
    <property type="evidence" value="ECO:0007669"/>
    <property type="project" value="UniProtKB-KW"/>
</dbReference>
<feature type="transmembrane region" description="Helical" evidence="12">
    <location>
        <begin position="121"/>
        <end position="141"/>
    </location>
</feature>
<feature type="transmembrane region" description="Helical" evidence="12">
    <location>
        <begin position="183"/>
        <end position="201"/>
    </location>
</feature>
<evidence type="ECO:0000256" key="9">
    <source>
        <dbReference type="ARBA" id="ARBA00023136"/>
    </source>
</evidence>
<dbReference type="PROSITE" id="PS50283">
    <property type="entry name" value="NA_SOLUT_SYMP_3"/>
    <property type="match status" value="1"/>
</dbReference>
<evidence type="ECO:0000256" key="12">
    <source>
        <dbReference type="SAM" id="Phobius"/>
    </source>
</evidence>
<evidence type="ECO:0000256" key="3">
    <source>
        <dbReference type="ARBA" id="ARBA00022448"/>
    </source>
</evidence>
<reference evidence="13" key="2">
    <citation type="submission" date="2015-06" db="UniProtKB">
        <authorList>
            <consortium name="EnsemblMetazoa"/>
        </authorList>
    </citation>
    <scope>IDENTIFICATION</scope>
</reference>
<keyword evidence="6 12" id="KW-1133">Transmembrane helix</keyword>
<keyword evidence="10" id="KW-0739">Sodium transport</keyword>
<dbReference type="NCBIfam" id="TIGR00813">
    <property type="entry name" value="sss"/>
    <property type="match status" value="1"/>
</dbReference>
<evidence type="ECO:0000313" key="13">
    <source>
        <dbReference type="EnsemblMetazoa" id="MESCA005009-PA"/>
    </source>
</evidence>
<dbReference type="EnsemblMetazoa" id="MESCA005009-RA">
    <property type="protein sequence ID" value="MESCA005009-PA"/>
    <property type="gene ID" value="MESCA005009"/>
</dbReference>
<evidence type="ECO:0000256" key="11">
    <source>
        <dbReference type="RuleBase" id="RU362091"/>
    </source>
</evidence>
<evidence type="ECO:0000256" key="6">
    <source>
        <dbReference type="ARBA" id="ARBA00022989"/>
    </source>
</evidence>
<comment type="similarity">
    <text evidence="2 11">Belongs to the sodium:solute symporter (SSF) (TC 2.A.21) family.</text>
</comment>
<dbReference type="InterPro" id="IPR038377">
    <property type="entry name" value="Na/Glc_symporter_sf"/>
</dbReference>
<feature type="transmembrane region" description="Helical" evidence="12">
    <location>
        <begin position="233"/>
        <end position="251"/>
    </location>
</feature>
<proteinExistence type="inferred from homology"/>
<dbReference type="GO" id="GO:0015293">
    <property type="term" value="F:symporter activity"/>
    <property type="evidence" value="ECO:0007669"/>
    <property type="project" value="TreeGrafter"/>
</dbReference>
<feature type="transmembrane region" description="Helical" evidence="12">
    <location>
        <begin position="373"/>
        <end position="393"/>
    </location>
</feature>
<keyword evidence="7" id="KW-0915">Sodium</keyword>
<feature type="transmembrane region" description="Helical" evidence="12">
    <location>
        <begin position="432"/>
        <end position="449"/>
    </location>
</feature>
<keyword evidence="5 12" id="KW-0812">Transmembrane</keyword>
<comment type="subcellular location">
    <subcellularLocation>
        <location evidence="1">Cell membrane</location>
        <topology evidence="1">Multi-pass membrane protein</topology>
    </subcellularLocation>
</comment>
<feature type="transmembrane region" description="Helical" evidence="12">
    <location>
        <begin position="399"/>
        <end position="425"/>
    </location>
</feature>
<dbReference type="GO" id="GO:0005886">
    <property type="term" value="C:plasma membrane"/>
    <property type="evidence" value="ECO:0007669"/>
    <property type="project" value="UniProtKB-SubCell"/>
</dbReference>
<reference evidence="14" key="1">
    <citation type="submission" date="2013-02" db="EMBL/GenBank/DDBJ databases">
        <authorList>
            <person name="Hughes D."/>
        </authorList>
    </citation>
    <scope>NUCLEOTIDE SEQUENCE</scope>
    <source>
        <strain>Durham</strain>
        <strain evidence="14">NC isolate 2 -- Noor lab</strain>
    </source>
</reference>
<feature type="transmembrane region" description="Helical" evidence="12">
    <location>
        <begin position="6"/>
        <end position="25"/>
    </location>
</feature>
<evidence type="ECO:0000256" key="7">
    <source>
        <dbReference type="ARBA" id="ARBA00023053"/>
    </source>
</evidence>
<feature type="transmembrane region" description="Helical" evidence="12">
    <location>
        <begin position="70"/>
        <end position="100"/>
    </location>
</feature>
<feature type="transmembrane region" description="Helical" evidence="12">
    <location>
        <begin position="153"/>
        <end position="171"/>
    </location>
</feature>
<evidence type="ECO:0000256" key="5">
    <source>
        <dbReference type="ARBA" id="ARBA00022692"/>
    </source>
</evidence>
<name>T1GN66_MEGSC</name>
<keyword evidence="14" id="KW-1185">Reference proteome</keyword>
<evidence type="ECO:0000256" key="10">
    <source>
        <dbReference type="ARBA" id="ARBA00023201"/>
    </source>
</evidence>
<dbReference type="AlphaFoldDB" id="T1GN66"/>
<dbReference type="Proteomes" id="UP000015102">
    <property type="component" value="Unassembled WGS sequence"/>
</dbReference>
<evidence type="ECO:0000256" key="1">
    <source>
        <dbReference type="ARBA" id="ARBA00004651"/>
    </source>
</evidence>
<dbReference type="STRING" id="36166.T1GN66"/>
<organism evidence="13 14">
    <name type="scientific">Megaselia scalaris</name>
    <name type="common">Humpbacked fly</name>
    <name type="synonym">Phora scalaris</name>
    <dbReference type="NCBI Taxonomy" id="36166"/>
    <lineage>
        <taxon>Eukaryota</taxon>
        <taxon>Metazoa</taxon>
        <taxon>Ecdysozoa</taxon>
        <taxon>Arthropoda</taxon>
        <taxon>Hexapoda</taxon>
        <taxon>Insecta</taxon>
        <taxon>Pterygota</taxon>
        <taxon>Neoptera</taxon>
        <taxon>Endopterygota</taxon>
        <taxon>Diptera</taxon>
        <taxon>Brachycera</taxon>
        <taxon>Muscomorpha</taxon>
        <taxon>Platypezoidea</taxon>
        <taxon>Phoridae</taxon>
        <taxon>Megaseliini</taxon>
        <taxon>Megaselia</taxon>
    </lineage>
</organism>
<evidence type="ECO:0000256" key="8">
    <source>
        <dbReference type="ARBA" id="ARBA00023065"/>
    </source>
</evidence>
<dbReference type="PANTHER" id="PTHR42985">
    <property type="entry name" value="SODIUM-COUPLED MONOCARBOXYLATE TRANSPORTER"/>
    <property type="match status" value="1"/>
</dbReference>
<keyword evidence="9 12" id="KW-0472">Membrane</keyword>
<dbReference type="InterPro" id="IPR001734">
    <property type="entry name" value="Na/solute_symporter"/>
</dbReference>
<dbReference type="EMBL" id="CAQQ02133939">
    <property type="status" value="NOT_ANNOTATED_CDS"/>
    <property type="molecule type" value="Genomic_DNA"/>
</dbReference>
<evidence type="ECO:0000313" key="14">
    <source>
        <dbReference type="Proteomes" id="UP000015102"/>
    </source>
</evidence>
<dbReference type="PANTHER" id="PTHR42985:SF46">
    <property type="entry name" value="FI02923P-RELATED"/>
    <property type="match status" value="1"/>
</dbReference>
<dbReference type="InterPro" id="IPR051163">
    <property type="entry name" value="Sodium:Solute_Symporter_SSF"/>
</dbReference>
<dbReference type="HOGENOM" id="CLU_018808_11_3_1"/>
<dbReference type="OMA" id="RIDNCPA"/>
<evidence type="ECO:0000256" key="4">
    <source>
        <dbReference type="ARBA" id="ARBA00022475"/>
    </source>
</evidence>
<dbReference type="Gene3D" id="1.20.1730.10">
    <property type="entry name" value="Sodium/glucose cotransporter"/>
    <property type="match status" value="1"/>
</dbReference>
<keyword evidence="8" id="KW-0406">Ion transport</keyword>